<comment type="caution">
    <text evidence="3">The sequence shown here is derived from an EMBL/GenBank/DDBJ whole genome shotgun (WGS) entry which is preliminary data.</text>
</comment>
<evidence type="ECO:0000313" key="3">
    <source>
        <dbReference type="EMBL" id="KAA6184906.1"/>
    </source>
</evidence>
<dbReference type="PANTHER" id="PTHR43240">
    <property type="entry name" value="1,4-DIHYDROXY-2-NAPHTHOYL-COA THIOESTERASE 1"/>
    <property type="match status" value="1"/>
</dbReference>
<dbReference type="Proteomes" id="UP000323909">
    <property type="component" value="Unassembled WGS sequence"/>
</dbReference>
<sequence>MNLVDEVAPGLSGLETLQALISAGGRPPIGESLDFTFVEAGDGWAVFTGTPGLHAYNPIGTIHGGYAATLLDSACGCAVHSKLSATQAYTTLELKVSYLRPITTETGPLRAEGRVISVGRRAAFAEATLKGADERIYASATSTLLVMERPQSTERTPSSRRN</sequence>
<dbReference type="Gene3D" id="3.10.129.10">
    <property type="entry name" value="Hotdog Thioesterase"/>
    <property type="match status" value="1"/>
</dbReference>
<dbReference type="GO" id="GO:0061522">
    <property type="term" value="F:1,4-dihydroxy-2-naphthoyl-CoA thioesterase activity"/>
    <property type="evidence" value="ECO:0007669"/>
    <property type="project" value="TreeGrafter"/>
</dbReference>
<proteinExistence type="predicted"/>
<evidence type="ECO:0000259" key="2">
    <source>
        <dbReference type="Pfam" id="PF03061"/>
    </source>
</evidence>
<accession>A0A5M8FMJ4</accession>
<dbReference type="InterPro" id="IPR029069">
    <property type="entry name" value="HotDog_dom_sf"/>
</dbReference>
<dbReference type="Pfam" id="PF03061">
    <property type="entry name" value="4HBT"/>
    <property type="match status" value="1"/>
</dbReference>
<evidence type="ECO:0000256" key="1">
    <source>
        <dbReference type="ARBA" id="ARBA00022801"/>
    </source>
</evidence>
<dbReference type="PANTHER" id="PTHR43240:SF1">
    <property type="entry name" value="BLR5584 PROTEIN"/>
    <property type="match status" value="1"/>
</dbReference>
<dbReference type="InterPro" id="IPR003736">
    <property type="entry name" value="PAAI_dom"/>
</dbReference>
<keyword evidence="1" id="KW-0378">Hydrolase</keyword>
<dbReference type="AlphaFoldDB" id="A0A5M8FMJ4"/>
<dbReference type="SUPFAM" id="SSF54637">
    <property type="entry name" value="Thioesterase/thiol ester dehydrase-isomerase"/>
    <property type="match status" value="1"/>
</dbReference>
<feature type="domain" description="Thioesterase" evidence="2">
    <location>
        <begin position="60"/>
        <end position="135"/>
    </location>
</feature>
<protein>
    <submittedName>
        <fullName evidence="3">PaaI family thioesterase</fullName>
    </submittedName>
</protein>
<gene>
    <name evidence="3" type="ORF">F3K53_05300</name>
</gene>
<dbReference type="InterPro" id="IPR006683">
    <property type="entry name" value="Thioestr_dom"/>
</dbReference>
<name>A0A5M8FMJ4_PSEVE</name>
<dbReference type="RefSeq" id="WP_024075688.1">
    <property type="nucleotide sequence ID" value="NZ_JAARMA010000010.1"/>
</dbReference>
<evidence type="ECO:0000313" key="4">
    <source>
        <dbReference type="Proteomes" id="UP000323909"/>
    </source>
</evidence>
<dbReference type="GO" id="GO:0005829">
    <property type="term" value="C:cytosol"/>
    <property type="evidence" value="ECO:0007669"/>
    <property type="project" value="TreeGrafter"/>
</dbReference>
<reference evidence="3 4" key="1">
    <citation type="submission" date="2019-09" db="EMBL/GenBank/DDBJ databases">
        <title>Genomic sequencing of 4 copper resistant soil isolates.</title>
        <authorList>
            <person name="Havryliuk O."/>
        </authorList>
    </citation>
    <scope>NUCLEOTIDE SEQUENCE [LARGE SCALE GENOMIC DNA]</scope>
    <source>
        <strain evidence="3 4">UKR4</strain>
    </source>
</reference>
<organism evidence="3 4">
    <name type="scientific">Pseudomonas veronii</name>
    <dbReference type="NCBI Taxonomy" id="76761"/>
    <lineage>
        <taxon>Bacteria</taxon>
        <taxon>Pseudomonadati</taxon>
        <taxon>Pseudomonadota</taxon>
        <taxon>Gammaproteobacteria</taxon>
        <taxon>Pseudomonadales</taxon>
        <taxon>Pseudomonadaceae</taxon>
        <taxon>Pseudomonas</taxon>
    </lineage>
</organism>
<dbReference type="EMBL" id="VWXT01000064">
    <property type="protein sequence ID" value="KAA6184906.1"/>
    <property type="molecule type" value="Genomic_DNA"/>
</dbReference>
<dbReference type="NCBIfam" id="TIGR00369">
    <property type="entry name" value="unchar_dom_1"/>
    <property type="match status" value="1"/>
</dbReference>
<dbReference type="CDD" id="cd03443">
    <property type="entry name" value="PaaI_thioesterase"/>
    <property type="match status" value="1"/>
</dbReference>